<feature type="transmembrane region" description="Helical" evidence="5">
    <location>
        <begin position="85"/>
        <end position="106"/>
    </location>
</feature>
<feature type="transmembrane region" description="Helical" evidence="5">
    <location>
        <begin position="370"/>
        <end position="392"/>
    </location>
</feature>
<feature type="transmembrane region" description="Helical" evidence="5">
    <location>
        <begin position="304"/>
        <end position="325"/>
    </location>
</feature>
<dbReference type="Pfam" id="PF02535">
    <property type="entry name" value="Zip"/>
    <property type="match status" value="1"/>
</dbReference>
<dbReference type="GO" id="GO:0005886">
    <property type="term" value="C:plasma membrane"/>
    <property type="evidence" value="ECO:0007669"/>
    <property type="project" value="TreeGrafter"/>
</dbReference>
<protein>
    <submittedName>
        <fullName evidence="6">Uncharacterized protein</fullName>
    </submittedName>
</protein>
<dbReference type="AlphaFoldDB" id="A0AAN9T626"/>
<sequence>MDSHAFHEDHDDDHDHHGHNTTTSTASMFFLQMNPLLQAKLLTMLVLCCVSFLLGIIPLKLVRLMNMKVPSCQAHSHGGDTPQPLIMSLLLCFGGGVLLFTTFLHLQPEVRESMDRLTDQHKLPEFIEKHSIHFADLVFCAGFFLVYTIEEVVHFFLDLGSHHHEDEAALHRTMSLRRCAKHSYDYERRHKATMIPRVTLANPITKDIPDSSLLSASTTSRQGLLENGVNGATLKRPHHLVVDTLPQLSTAASSSTDAETVSTAGSSNEITTRKSFRGLFAILALSFHEVFEGLAVGLEHNVQNVWYLFAAIATHKFVLAFCLGVELVSTRTKIPLVILYICTFAVVTPIGISIGILLSMGKEAGVPDETVVTVMLQGIAGGTLLYVTFFEILQREKANAKSGLAQLLAIIIGFMFMISMQLLSKC</sequence>
<evidence type="ECO:0000313" key="6">
    <source>
        <dbReference type="EMBL" id="KAK7573726.1"/>
    </source>
</evidence>
<keyword evidence="7" id="KW-1185">Reference proteome</keyword>
<feature type="transmembrane region" description="Helical" evidence="5">
    <location>
        <begin position="279"/>
        <end position="298"/>
    </location>
</feature>
<dbReference type="Proteomes" id="UP001367676">
    <property type="component" value="Unassembled WGS sequence"/>
</dbReference>
<evidence type="ECO:0000256" key="4">
    <source>
        <dbReference type="ARBA" id="ARBA00023136"/>
    </source>
</evidence>
<dbReference type="GO" id="GO:0005385">
    <property type="term" value="F:zinc ion transmembrane transporter activity"/>
    <property type="evidence" value="ECO:0007669"/>
    <property type="project" value="TreeGrafter"/>
</dbReference>
<gene>
    <name evidence="6" type="ORF">V9T40_010917</name>
</gene>
<evidence type="ECO:0000256" key="1">
    <source>
        <dbReference type="ARBA" id="ARBA00004141"/>
    </source>
</evidence>
<keyword evidence="3 5" id="KW-1133">Transmembrane helix</keyword>
<reference evidence="6 7" key="1">
    <citation type="submission" date="2024-03" db="EMBL/GenBank/DDBJ databases">
        <title>Adaptation during the transition from Ophiocordyceps entomopathogen to insect associate is accompanied by gene loss and intensified selection.</title>
        <authorList>
            <person name="Ward C.M."/>
            <person name="Onetto C.A."/>
            <person name="Borneman A.R."/>
        </authorList>
    </citation>
    <scope>NUCLEOTIDE SEQUENCE [LARGE SCALE GENOMIC DNA]</scope>
    <source>
        <strain evidence="6">AWRI1</strain>
        <tissue evidence="6">Single Adult Female</tissue>
    </source>
</reference>
<dbReference type="InterPro" id="IPR003689">
    <property type="entry name" value="ZIP"/>
</dbReference>
<dbReference type="PANTHER" id="PTHR11040:SF203">
    <property type="entry name" value="FI18611P1-RELATED"/>
    <property type="match status" value="1"/>
</dbReference>
<feature type="transmembrane region" description="Helical" evidence="5">
    <location>
        <begin position="404"/>
        <end position="423"/>
    </location>
</feature>
<evidence type="ECO:0000256" key="2">
    <source>
        <dbReference type="ARBA" id="ARBA00022692"/>
    </source>
</evidence>
<dbReference type="PANTHER" id="PTHR11040">
    <property type="entry name" value="ZINC/IRON TRANSPORTER"/>
    <property type="match status" value="1"/>
</dbReference>
<feature type="transmembrane region" description="Helical" evidence="5">
    <location>
        <begin position="41"/>
        <end position="61"/>
    </location>
</feature>
<evidence type="ECO:0000256" key="5">
    <source>
        <dbReference type="SAM" id="Phobius"/>
    </source>
</evidence>
<organism evidence="6 7">
    <name type="scientific">Parthenolecanium corni</name>
    <dbReference type="NCBI Taxonomy" id="536013"/>
    <lineage>
        <taxon>Eukaryota</taxon>
        <taxon>Metazoa</taxon>
        <taxon>Ecdysozoa</taxon>
        <taxon>Arthropoda</taxon>
        <taxon>Hexapoda</taxon>
        <taxon>Insecta</taxon>
        <taxon>Pterygota</taxon>
        <taxon>Neoptera</taxon>
        <taxon>Paraneoptera</taxon>
        <taxon>Hemiptera</taxon>
        <taxon>Sternorrhyncha</taxon>
        <taxon>Coccoidea</taxon>
        <taxon>Coccidae</taxon>
        <taxon>Parthenolecanium</taxon>
    </lineage>
</organism>
<name>A0AAN9T626_9HEMI</name>
<evidence type="ECO:0000313" key="7">
    <source>
        <dbReference type="Proteomes" id="UP001367676"/>
    </source>
</evidence>
<keyword evidence="2 5" id="KW-0812">Transmembrane</keyword>
<proteinExistence type="predicted"/>
<feature type="transmembrane region" description="Helical" evidence="5">
    <location>
        <begin position="337"/>
        <end position="358"/>
    </location>
</feature>
<keyword evidence="4 5" id="KW-0472">Membrane</keyword>
<dbReference type="EMBL" id="JBBCAQ010000037">
    <property type="protein sequence ID" value="KAK7573726.1"/>
    <property type="molecule type" value="Genomic_DNA"/>
</dbReference>
<comment type="caution">
    <text evidence="6">The sequence shown here is derived from an EMBL/GenBank/DDBJ whole genome shotgun (WGS) entry which is preliminary data.</text>
</comment>
<evidence type="ECO:0000256" key="3">
    <source>
        <dbReference type="ARBA" id="ARBA00022989"/>
    </source>
</evidence>
<comment type="subcellular location">
    <subcellularLocation>
        <location evidence="1">Membrane</location>
        <topology evidence="1">Multi-pass membrane protein</topology>
    </subcellularLocation>
</comment>
<accession>A0AAN9T626</accession>